<dbReference type="PIRSF" id="PIRSF037984">
    <property type="entry name" value="Met_synth_TM0269_prd"/>
    <property type="match status" value="1"/>
</dbReference>
<dbReference type="InterPro" id="IPR037010">
    <property type="entry name" value="VitB12-dep_Met_synth_activ_sf"/>
</dbReference>
<dbReference type="InterPro" id="IPR017342">
    <property type="entry name" value="S-AdoMet-dep_Met_synth_prd"/>
</dbReference>
<organism evidence="1 2">
    <name type="scientific">Promethearchaeum syntrophicum</name>
    <dbReference type="NCBI Taxonomy" id="2594042"/>
    <lineage>
        <taxon>Archaea</taxon>
        <taxon>Promethearchaeati</taxon>
        <taxon>Promethearchaeota</taxon>
        <taxon>Promethearchaeia</taxon>
        <taxon>Promethearchaeales</taxon>
        <taxon>Promethearchaeaceae</taxon>
        <taxon>Promethearchaeum</taxon>
    </lineage>
</organism>
<accession>A0A5B9D6D8</accession>
<dbReference type="AlphaFoldDB" id="A0A5B9D6D8"/>
<dbReference type="GeneID" id="41328468"/>
<proteinExistence type="predicted"/>
<gene>
    <name evidence="1" type="ORF">DSAG12_00467</name>
</gene>
<dbReference type="GO" id="GO:0008705">
    <property type="term" value="F:methionine synthase activity"/>
    <property type="evidence" value="ECO:0007669"/>
    <property type="project" value="InterPro"/>
</dbReference>
<dbReference type="RefSeq" id="WP_147661598.1">
    <property type="nucleotide sequence ID" value="NZ_CP042905.2"/>
</dbReference>
<keyword evidence="2" id="KW-1185">Reference proteome</keyword>
<dbReference type="SUPFAM" id="SSF56507">
    <property type="entry name" value="Methionine synthase activation domain-like"/>
    <property type="match status" value="1"/>
</dbReference>
<evidence type="ECO:0000313" key="1">
    <source>
        <dbReference type="EMBL" id="QEE14654.1"/>
    </source>
</evidence>
<protein>
    <submittedName>
        <fullName evidence="1">Vitamin B12 dependent-methionine synthase activation domain-containing protein</fullName>
    </submittedName>
</protein>
<dbReference type="EMBL" id="CP042905">
    <property type="protein sequence ID" value="QEE14654.1"/>
    <property type="molecule type" value="Genomic_DNA"/>
</dbReference>
<reference evidence="1 2" key="2">
    <citation type="journal article" date="2024" name="Int. J. Syst. Evol. Microbiol.">
        <title>Promethearchaeum syntrophicum gen. nov., sp. nov., an anaerobic, obligately syntrophic archaeon, the first isolate of the lineage 'Asgard' archaea, and proposal of the new archaeal phylum Promethearchaeota phyl. nov. and kingdom Promethearchaeati regn. nov.</title>
        <authorList>
            <person name="Imachi H."/>
            <person name="Nobu M.K."/>
            <person name="Kato S."/>
            <person name="Takaki Y."/>
            <person name="Miyazaki M."/>
            <person name="Miyata M."/>
            <person name="Ogawara M."/>
            <person name="Saito Y."/>
            <person name="Sakai S."/>
            <person name="Tahara Y.O."/>
            <person name="Takano Y."/>
            <person name="Tasumi E."/>
            <person name="Uematsu K."/>
            <person name="Yoshimura T."/>
            <person name="Itoh T."/>
            <person name="Ohkuma M."/>
            <person name="Takai K."/>
        </authorList>
    </citation>
    <scope>NUCLEOTIDE SEQUENCE [LARGE SCALE GENOMIC DNA]</scope>
    <source>
        <strain evidence="1 2">MK-D1</strain>
    </source>
</reference>
<dbReference type="Proteomes" id="UP000321408">
    <property type="component" value="Chromosome"/>
</dbReference>
<dbReference type="KEGG" id="psyt:DSAG12_00467"/>
<dbReference type="Gene3D" id="3.40.109.40">
    <property type="match status" value="1"/>
</dbReference>
<reference evidence="1 2" key="1">
    <citation type="journal article" date="2020" name="Nature">
        <title>Isolation of an archaeon at the prokaryote-eukaryote interface.</title>
        <authorList>
            <person name="Imachi H."/>
            <person name="Nobu M.K."/>
            <person name="Nakahara N."/>
            <person name="Morono Y."/>
            <person name="Ogawara M."/>
            <person name="Takaki Y."/>
            <person name="Takano Y."/>
            <person name="Uematsu K."/>
            <person name="Ikuta T."/>
            <person name="Ito M."/>
            <person name="Matsui Y."/>
            <person name="Miyazaki M."/>
            <person name="Murata K."/>
            <person name="Saito Y."/>
            <person name="Sakai S."/>
            <person name="Song C."/>
            <person name="Tasumi E."/>
            <person name="Yamanaka Y."/>
            <person name="Yamaguchi T."/>
            <person name="Kamagata Y."/>
            <person name="Tamaki H."/>
            <person name="Takai K."/>
        </authorList>
    </citation>
    <scope>NUCLEOTIDE SEQUENCE [LARGE SCALE GENOMIC DNA]</scope>
    <source>
        <strain evidence="1 2">MK-D1</strain>
    </source>
</reference>
<sequence>MNIEIDKKEILRYLGGTDKNNDQITDQLIDESIEEVRKISVPKFQYRIFEIKKNQKSIQILNSILVLTGKDIIKHLIHSKKVAIMAVTLGIQVDRKIKYYSNIDLTKAVIFDACATTYIEAISDNLESEIKEIANQSNCNLTYRFSPGYGDFSLKVQDNILKVLNSSRTMGLTVSNEHILVPSKSVTAIIGFEDKNIKKPTGKVQKRADNEKCKTCLRYKNCIYLQEGTFCEFRKKNL</sequence>
<name>A0A5B9D6D8_9ARCH</name>
<evidence type="ECO:0000313" key="2">
    <source>
        <dbReference type="Proteomes" id="UP000321408"/>
    </source>
</evidence>